<organism evidence="10 11">
    <name type="scientific">Dekkera bruxellensis</name>
    <name type="common">Brettanomyces custersii</name>
    <dbReference type="NCBI Taxonomy" id="5007"/>
    <lineage>
        <taxon>Eukaryota</taxon>
        <taxon>Fungi</taxon>
        <taxon>Dikarya</taxon>
        <taxon>Ascomycota</taxon>
        <taxon>Saccharomycotina</taxon>
        <taxon>Pichiomycetes</taxon>
        <taxon>Pichiales</taxon>
        <taxon>Pichiaceae</taxon>
        <taxon>Brettanomyces</taxon>
    </lineage>
</organism>
<evidence type="ECO:0000313" key="11">
    <source>
        <dbReference type="Proteomes" id="UP000478008"/>
    </source>
</evidence>
<dbReference type="InterPro" id="IPR003807">
    <property type="entry name" value="DUF202"/>
</dbReference>
<dbReference type="InterPro" id="IPR051572">
    <property type="entry name" value="VTC_Complex_Subunit"/>
</dbReference>
<evidence type="ECO:0000256" key="2">
    <source>
        <dbReference type="ARBA" id="ARBA00022554"/>
    </source>
</evidence>
<keyword evidence="3 7" id="KW-0812">Transmembrane</keyword>
<feature type="transmembrane region" description="Helical" evidence="7">
    <location>
        <begin position="749"/>
        <end position="767"/>
    </location>
</feature>
<dbReference type="Pfam" id="PF09359">
    <property type="entry name" value="VTC"/>
    <property type="match status" value="1"/>
</dbReference>
<dbReference type="Proteomes" id="UP000478008">
    <property type="component" value="Unassembled WGS sequence"/>
</dbReference>
<keyword evidence="11" id="KW-1185">Reference proteome</keyword>
<evidence type="ECO:0000313" key="9">
    <source>
        <dbReference type="EMBL" id="KAF6015454.1"/>
    </source>
</evidence>
<dbReference type="InterPro" id="IPR018966">
    <property type="entry name" value="VTC_domain"/>
</dbReference>
<accession>A0A7D9GXZ9</accession>
<protein>
    <submittedName>
        <fullName evidence="10">DEBR0S1_27622g1_1</fullName>
    </submittedName>
</protein>
<evidence type="ECO:0000256" key="4">
    <source>
        <dbReference type="ARBA" id="ARBA00022989"/>
    </source>
</evidence>
<dbReference type="EMBL" id="CABFWN010000001">
    <property type="protein sequence ID" value="VUG16866.1"/>
    <property type="molecule type" value="Genomic_DNA"/>
</dbReference>
<feature type="domain" description="SPX" evidence="8">
    <location>
        <begin position="1"/>
        <end position="148"/>
    </location>
</feature>
<dbReference type="GO" id="GO:0033254">
    <property type="term" value="C:vacuolar transporter chaperone complex"/>
    <property type="evidence" value="ECO:0007669"/>
    <property type="project" value="UniProtKB-ARBA"/>
</dbReference>
<evidence type="ECO:0000256" key="1">
    <source>
        <dbReference type="ARBA" id="ARBA00004128"/>
    </source>
</evidence>
<evidence type="ECO:0000313" key="12">
    <source>
        <dbReference type="Proteomes" id="UP000568158"/>
    </source>
</evidence>
<dbReference type="Proteomes" id="UP000568158">
    <property type="component" value="Unassembled WGS sequence"/>
</dbReference>
<keyword evidence="4 7" id="KW-1133">Transmembrane helix</keyword>
<feature type="transmembrane region" description="Helical" evidence="7">
    <location>
        <begin position="779"/>
        <end position="799"/>
    </location>
</feature>
<sequence>MLFGVKLQNEIYPPWKDYYVDYEGLKKLLKENVVSRGNEDWTERDEKAFAAELDRELEKVYTFQVSKYKELETEISKLELLTEHYLESLSRGKPDSFDSQSFQTKLEELLSETNELDHFARLNFTGFNKIVKKHDNLRSGYSVKALLNVRMRSLPLNNISEDTSPYLYRISVLYAFLRNQNPGDKKLSSSLSSSIRKLSTSGKLSSTPSATAEGEEHFKALKFWVHSDNLMEVKTAILRHLPMMVYGDRSGSEDDDEYVSDPIITALYFDDRNFDLYNQKLLKQKSEAPSLRIRWTGKLRDRNEVTIEKKTFNYETGDEQNVRLNLKPKYVNDFIFASKNKSEIGGNTIDDNNSDTASGKVADLYEDLGYKSNRRAPLTLQRYIRRLEKRGLRKAAIDKYARSFNDLQEFISKNDLQPCMRSMYTRTAFQMPGDDRLKITIDSDILFIREDAFDSERPVRNPDEWHRADIDSNVKNPFTMLRKGEYYKFPYSAMEIKIASSIINNPNSKTMHWVKDLANGHLAKEVPNFSKFIQGISSLFLEDDNLEILPFWLPELDSDIRRDPEQAYNDSKSKQIKQQQQSDVLKQLRRNSVDARPPIAKNKTSHMDQILEEGEDLDVDDSSDEDSSIPSGTTSSGGNNQERRLEAVLNVKQHADEGIHAPLPRMTNEYDGEQKHPMKLASSKDFQQRKNFKETFMPVFTKSSKLDEYESEDEEINLPSGVVKPKRLIRQSGPIKVEAKVWLANERTFVRWLHVTSLLTVLTFTIFSSIQSTHFPELATATAYIYFVLTLFSGAWAYAIYSKRLELIKLRSGRHLDGMLGPLVLAGVLVVSLCIEYYAGVKRYAEANNLFAIDDITGEFILDQPGMNVTELHPILQWTLRKMTNIVN</sequence>
<dbReference type="CDD" id="cd14480">
    <property type="entry name" value="SPX_VTC2_like"/>
    <property type="match status" value="1"/>
</dbReference>
<dbReference type="Gene3D" id="3.20.100.30">
    <property type="entry name" value="VTC, catalytic tunnel domain"/>
    <property type="match status" value="1"/>
</dbReference>
<comment type="subcellular location">
    <subcellularLocation>
        <location evidence="1">Vacuole membrane</location>
        <topology evidence="1">Multi-pass membrane protein</topology>
    </subcellularLocation>
</comment>
<dbReference type="InterPro" id="IPR004331">
    <property type="entry name" value="SPX_dom"/>
</dbReference>
<dbReference type="PANTHER" id="PTHR46140:SF2">
    <property type="entry name" value="VACUOLAR TRANSPORTER CHAPERONE 3 COMPLEX SUBUNIT 3-RELATED"/>
    <property type="match status" value="1"/>
</dbReference>
<dbReference type="PROSITE" id="PS51382">
    <property type="entry name" value="SPX"/>
    <property type="match status" value="1"/>
</dbReference>
<dbReference type="GO" id="GO:0006799">
    <property type="term" value="P:polyphosphate biosynthetic process"/>
    <property type="evidence" value="ECO:0007669"/>
    <property type="project" value="UniProtKB-ARBA"/>
</dbReference>
<reference evidence="10 11" key="1">
    <citation type="submission" date="2019-07" db="EMBL/GenBank/DDBJ databases">
        <authorList>
            <person name="Friedrich A."/>
            <person name="Schacherer J."/>
        </authorList>
    </citation>
    <scope>NUCLEOTIDE SEQUENCE [LARGE SCALE GENOMIC DNA]</scope>
</reference>
<evidence type="ECO:0000256" key="3">
    <source>
        <dbReference type="ARBA" id="ARBA00022692"/>
    </source>
</evidence>
<gene>
    <name evidence="10" type="primary">VTC3</name>
    <name evidence="10" type="ORF">DEBR0S1_27622G</name>
    <name evidence="9" type="ORF">HII12_000998</name>
</gene>
<keyword evidence="2" id="KW-0926">Vacuole</keyword>
<evidence type="ECO:0000256" key="6">
    <source>
        <dbReference type="SAM" id="MobiDB-lite"/>
    </source>
</evidence>
<dbReference type="PANTHER" id="PTHR46140">
    <property type="entry name" value="VACUOLAR TRANSPORTER CHAPERONE 1-RELATED"/>
    <property type="match status" value="1"/>
</dbReference>
<reference evidence="9 12" key="2">
    <citation type="journal article" date="2020" name="Appl. Microbiol. Biotechnol.">
        <title>Targeted gene deletion in Brettanomyces bruxellensis with an expression-free CRISPR-Cas9 system.</title>
        <authorList>
            <person name="Varela C."/>
            <person name="Bartel C."/>
            <person name="Onetto C."/>
            <person name="Borneman A."/>
        </authorList>
    </citation>
    <scope>NUCLEOTIDE SEQUENCE [LARGE SCALE GENOMIC DNA]</scope>
    <source>
        <strain evidence="9 12">AWRI1613</strain>
    </source>
</reference>
<dbReference type="InterPro" id="IPR042267">
    <property type="entry name" value="VTC_sf"/>
</dbReference>
<keyword evidence="5 7" id="KW-0472">Membrane</keyword>
<dbReference type="EMBL" id="JABCYN010000010">
    <property type="protein sequence ID" value="KAF6015454.1"/>
    <property type="molecule type" value="Genomic_DNA"/>
</dbReference>
<evidence type="ECO:0000256" key="7">
    <source>
        <dbReference type="SAM" id="Phobius"/>
    </source>
</evidence>
<evidence type="ECO:0000259" key="8">
    <source>
        <dbReference type="PROSITE" id="PS51382"/>
    </source>
</evidence>
<feature type="compositionally biased region" description="Low complexity" evidence="6">
    <location>
        <begin position="631"/>
        <end position="640"/>
    </location>
</feature>
<dbReference type="GO" id="GO:0000329">
    <property type="term" value="C:fungal-type vacuole membrane"/>
    <property type="evidence" value="ECO:0007669"/>
    <property type="project" value="TreeGrafter"/>
</dbReference>
<name>A0A7D9GXZ9_DEKBR</name>
<feature type="region of interest" description="Disordered" evidence="6">
    <location>
        <begin position="565"/>
        <end position="642"/>
    </location>
</feature>
<evidence type="ECO:0000313" key="10">
    <source>
        <dbReference type="EMBL" id="VUG16866.1"/>
    </source>
</evidence>
<proteinExistence type="predicted"/>
<feature type="transmembrane region" description="Helical" evidence="7">
    <location>
        <begin position="819"/>
        <end position="839"/>
    </location>
</feature>
<evidence type="ECO:0000256" key="5">
    <source>
        <dbReference type="ARBA" id="ARBA00023136"/>
    </source>
</evidence>
<feature type="compositionally biased region" description="Acidic residues" evidence="6">
    <location>
        <begin position="610"/>
        <end position="627"/>
    </location>
</feature>
<dbReference type="AlphaFoldDB" id="A0A7D9GXZ9"/>
<dbReference type="Pfam" id="PF02656">
    <property type="entry name" value="DUF202"/>
    <property type="match status" value="1"/>
</dbReference>